<accession>A0A831ES82</accession>
<dbReference type="SUPFAM" id="SSF50182">
    <property type="entry name" value="Sm-like ribonucleoproteins"/>
    <property type="match status" value="1"/>
</dbReference>
<feature type="signal peptide" evidence="6">
    <location>
        <begin position="1"/>
        <end position="27"/>
    </location>
</feature>
<dbReference type="PROSITE" id="PS51257">
    <property type="entry name" value="PROKAR_LIPOPROTEIN"/>
    <property type="match status" value="1"/>
</dbReference>
<keyword evidence="4" id="KW-0564">Palmitate</keyword>
<comment type="caution">
    <text evidence="8">The sequence shown here is derived from an EMBL/GenBank/DDBJ whole genome shotgun (WGS) entry which is preliminary data.</text>
</comment>
<dbReference type="PANTHER" id="PTHR37011:SF1">
    <property type="entry name" value="POT FAMILY PEPTIDE TRANSPORT PROTEIN"/>
    <property type="match status" value="1"/>
</dbReference>
<evidence type="ECO:0000256" key="1">
    <source>
        <dbReference type="ARBA" id="ARBA00022475"/>
    </source>
</evidence>
<evidence type="ECO:0000259" key="7">
    <source>
        <dbReference type="Pfam" id="PF06004"/>
    </source>
</evidence>
<dbReference type="Proteomes" id="UP000013111">
    <property type="component" value="Unassembled WGS sequence"/>
</dbReference>
<protein>
    <submittedName>
        <fullName evidence="8">Uncharacterized lipoprotein ygdI</fullName>
    </submittedName>
</protein>
<sequence>MNKVIALPLAALLCVAALSGCTRSSYAIHTSDGRTIISDGKPHEDNKTGLIAYTDANGIKQQISKGDVKEMSELPK</sequence>
<dbReference type="Pfam" id="PF06004">
    <property type="entry name" value="DUF903"/>
    <property type="match status" value="1"/>
</dbReference>
<organism evidence="8 9">
    <name type="scientific">Erwinia amylovora NBRC 12687 = CFBP 1232</name>
    <dbReference type="NCBI Taxonomy" id="1219359"/>
    <lineage>
        <taxon>Bacteria</taxon>
        <taxon>Pseudomonadati</taxon>
        <taxon>Pseudomonadota</taxon>
        <taxon>Gammaproteobacteria</taxon>
        <taxon>Enterobacterales</taxon>
        <taxon>Erwiniaceae</taxon>
        <taxon>Erwinia</taxon>
    </lineage>
</organism>
<proteinExistence type="predicted"/>
<reference evidence="8 9" key="1">
    <citation type="submission" date="2012-11" db="EMBL/GenBank/DDBJ databases">
        <authorList>
            <person name="Linke B."/>
        </authorList>
    </citation>
    <scope>NUCLEOTIDE SEQUENCE [LARGE SCALE GENOMIC DNA]</scope>
    <source>
        <strain evidence="9">CFBP 1232</strain>
    </source>
</reference>
<evidence type="ECO:0000256" key="5">
    <source>
        <dbReference type="ARBA" id="ARBA00023288"/>
    </source>
</evidence>
<dbReference type="EMBL" id="CAPB01000012">
    <property type="protein sequence ID" value="CCO93545.1"/>
    <property type="molecule type" value="Genomic_DNA"/>
</dbReference>
<dbReference type="InterPro" id="IPR010920">
    <property type="entry name" value="LSM_dom_sf"/>
</dbReference>
<keyword evidence="1" id="KW-1003">Cell membrane</keyword>
<dbReference type="RefSeq" id="WP_004157262.1">
    <property type="nucleotide sequence ID" value="NZ_BAYW01000002.1"/>
</dbReference>
<dbReference type="Gene3D" id="2.30.30.100">
    <property type="match status" value="1"/>
</dbReference>
<dbReference type="InterPro" id="IPR010305">
    <property type="entry name" value="YgdI/YgdR-like"/>
</dbReference>
<evidence type="ECO:0000256" key="3">
    <source>
        <dbReference type="ARBA" id="ARBA00023136"/>
    </source>
</evidence>
<feature type="domain" description="Lipoprotein YgdI/YgdR-like SH3-like" evidence="7">
    <location>
        <begin position="26"/>
        <end position="73"/>
    </location>
</feature>
<name>A0A831ES82_ERWAM</name>
<evidence type="ECO:0000313" key="8">
    <source>
        <dbReference type="EMBL" id="CCO93545.1"/>
    </source>
</evidence>
<keyword evidence="2 6" id="KW-0732">Signal</keyword>
<dbReference type="NCBIfam" id="NF033216">
    <property type="entry name" value="lipo_YgdI_YgdR"/>
    <property type="match status" value="1"/>
</dbReference>
<reference evidence="8 9" key="2">
    <citation type="submission" date="2013-04" db="EMBL/GenBank/DDBJ databases">
        <title>Comparative genomics of 12 strains of Erwinia amylovora identifies a pan-genome with a large conserved core and provides insights into host specificity.</title>
        <authorList>
            <person name="Mann R.A."/>
            <person name="Smits T.H.M."/>
            <person name="Buehlmann A."/>
            <person name="Blom J."/>
            <person name="Goesmann A."/>
            <person name="Frey J.E."/>
            <person name="Plummer K.M."/>
            <person name="Beer S.V."/>
            <person name="Luck J."/>
            <person name="Duffy B."/>
            <person name="Rodoni B."/>
        </authorList>
    </citation>
    <scope>NUCLEOTIDE SEQUENCE [LARGE SCALE GENOMIC DNA]</scope>
    <source>
        <strain evidence="9">CFBP 1232</strain>
    </source>
</reference>
<evidence type="ECO:0000256" key="4">
    <source>
        <dbReference type="ARBA" id="ARBA00023139"/>
    </source>
</evidence>
<evidence type="ECO:0000313" key="9">
    <source>
        <dbReference type="Proteomes" id="UP000013111"/>
    </source>
</evidence>
<keyword evidence="5 8" id="KW-0449">Lipoprotein</keyword>
<evidence type="ECO:0000256" key="6">
    <source>
        <dbReference type="SAM" id="SignalP"/>
    </source>
</evidence>
<dbReference type="InterPro" id="IPR047807">
    <property type="entry name" value="YgdI/YgdR-like_SH3-like"/>
</dbReference>
<evidence type="ECO:0000256" key="2">
    <source>
        <dbReference type="ARBA" id="ARBA00022729"/>
    </source>
</evidence>
<dbReference type="PANTHER" id="PTHR37011">
    <property type="entry name" value="POT FAMILY PEPTIDE TRANSPORT PROTEIN-RELATED"/>
    <property type="match status" value="1"/>
</dbReference>
<dbReference type="AlphaFoldDB" id="A0A831ES82"/>
<feature type="chain" id="PRO_5032446344" evidence="6">
    <location>
        <begin position="28"/>
        <end position="76"/>
    </location>
</feature>
<dbReference type="GeneID" id="97605843"/>
<keyword evidence="3" id="KW-0472">Membrane</keyword>
<gene>
    <name evidence="8" type="ORF">BN437_1610</name>
</gene>